<dbReference type="FunFam" id="1.10.10.2830:FF:000001">
    <property type="entry name" value="Chromosome partitioning protein ParB"/>
    <property type="match status" value="1"/>
</dbReference>
<evidence type="ECO:0000256" key="1">
    <source>
        <dbReference type="ARBA" id="ARBA00006295"/>
    </source>
</evidence>
<dbReference type="InterPro" id="IPR050336">
    <property type="entry name" value="Chromosome_partition/occlusion"/>
</dbReference>
<accession>A0A1H8MTG7</accession>
<name>A0A1H8MTG7_9RHOB</name>
<dbReference type="PANTHER" id="PTHR33375">
    <property type="entry name" value="CHROMOSOME-PARTITIONING PROTEIN PARB-RELATED"/>
    <property type="match status" value="1"/>
</dbReference>
<evidence type="ECO:0000313" key="3">
    <source>
        <dbReference type="Proteomes" id="UP000198761"/>
    </source>
</evidence>
<dbReference type="Proteomes" id="UP000198761">
    <property type="component" value="Unassembled WGS sequence"/>
</dbReference>
<comment type="similarity">
    <text evidence="1">Belongs to the ParB family.</text>
</comment>
<sequence length="643" mass="69810">LSLLVKQKRLAKTAPVPCIVRDAASEILAEDDSLAENMQRIALHPLDQFRAFLALREKGQGDEAIAAAFFVTPQIVKQRLKLASVAPALLEVYADDGMTLEQLMAFTVNPGHARQLQVWDAVKNSWNKEPYAIRRMLTETSVRASDRRAVFVGIDAYEAAGGVVLRDLFQGDDGGWFEDPALLDRLVTEKLQAGAEALASEGWKWIELATDLPYGYSHGLRRLAGDPAPMSDQESASHAELLAEYRALEEEYSGQDECPEEVDARLGQLEMAIEALEQRPLIFDPAEVARAGVFVTLDRDGSLAVDRGYVRPEDEPREETAVQDVDGADAMGQERDVGGSGWQAFVSSGGRTVINSCGQPISADLAEDEEDGGLKPLPERLVMELTAHRTLALREAIGRSPDVALTLLLLKLVTDTFRTSSASGNCLEASVRHVYMTAQAADLKDSVVAKLVDERHAAWEADLPLGDDTALWDYLTVLDQGSRLALLAHCLSFGVNALHEKVNPYGAVISAGGLTRRMAHADLVAHAVDLDMVEAGWEPTVNGYLNRVPKARILEAVRDAKGEGTAQLLDHLKKGEMATEAERLLKGSGWLPEVLRRADLVALDGEEIAEGQGEDAVQPEEVDLPAFLTVDLPGSVASMMAAE</sequence>
<dbReference type="RefSeq" id="WP_091303492.1">
    <property type="nucleotide sequence ID" value="NZ_FOCE01000014.1"/>
</dbReference>
<proteinExistence type="inferred from homology"/>
<gene>
    <name evidence="2" type="ORF">SAMN04488103_11457</name>
</gene>
<dbReference type="GO" id="GO:0007059">
    <property type="term" value="P:chromosome segregation"/>
    <property type="evidence" value="ECO:0007669"/>
    <property type="project" value="TreeGrafter"/>
</dbReference>
<dbReference type="PANTHER" id="PTHR33375:SF7">
    <property type="entry name" value="CHROMOSOME 2-PARTITIONING PROTEIN PARB-RELATED"/>
    <property type="match status" value="1"/>
</dbReference>
<dbReference type="OrthoDB" id="9813122at2"/>
<keyword evidence="3" id="KW-1185">Reference proteome</keyword>
<dbReference type="SUPFAM" id="SSF109709">
    <property type="entry name" value="KorB DNA-binding domain-like"/>
    <property type="match status" value="1"/>
</dbReference>
<dbReference type="GO" id="GO:0005694">
    <property type="term" value="C:chromosome"/>
    <property type="evidence" value="ECO:0007669"/>
    <property type="project" value="TreeGrafter"/>
</dbReference>
<organism evidence="2 3">
    <name type="scientific">Gemmobacter aquatilis</name>
    <dbReference type="NCBI Taxonomy" id="933059"/>
    <lineage>
        <taxon>Bacteria</taxon>
        <taxon>Pseudomonadati</taxon>
        <taxon>Pseudomonadota</taxon>
        <taxon>Alphaproteobacteria</taxon>
        <taxon>Rhodobacterales</taxon>
        <taxon>Paracoccaceae</taxon>
        <taxon>Gemmobacter</taxon>
    </lineage>
</organism>
<dbReference type="EMBL" id="FOCE01000014">
    <property type="protein sequence ID" value="SEO20466.1"/>
    <property type="molecule type" value="Genomic_DNA"/>
</dbReference>
<dbReference type="Gene3D" id="1.10.10.2830">
    <property type="match status" value="1"/>
</dbReference>
<reference evidence="2 3" key="1">
    <citation type="submission" date="2016-10" db="EMBL/GenBank/DDBJ databases">
        <authorList>
            <person name="de Groot N.N."/>
        </authorList>
    </citation>
    <scope>NUCLEOTIDE SEQUENCE [LARGE SCALE GENOMIC DNA]</scope>
    <source>
        <strain evidence="2 3">DSM 3857</strain>
    </source>
</reference>
<dbReference type="AlphaFoldDB" id="A0A1H8MTG7"/>
<feature type="non-terminal residue" evidence="2">
    <location>
        <position position="1"/>
    </location>
</feature>
<protein>
    <submittedName>
        <fullName evidence="2">Chromosome partitioning protein, ParB family</fullName>
    </submittedName>
</protein>
<dbReference type="STRING" id="933059.SAMN04488103_11457"/>
<evidence type="ECO:0000313" key="2">
    <source>
        <dbReference type="EMBL" id="SEO20466.1"/>
    </source>
</evidence>